<dbReference type="Proteomes" id="UP000217785">
    <property type="component" value="Unassembled WGS sequence"/>
</dbReference>
<dbReference type="SUPFAM" id="SSF52980">
    <property type="entry name" value="Restriction endonuclease-like"/>
    <property type="match status" value="1"/>
</dbReference>
<comment type="caution">
    <text evidence="3">The sequence shown here is derived from an EMBL/GenBank/DDBJ whole genome shotgun (WGS) entry which is preliminary data.</text>
</comment>
<reference evidence="4" key="1">
    <citation type="submission" date="2017-07" db="EMBL/GenBank/DDBJ databases">
        <title>Draft genome sequence of Effusibacillus lacus strain skLN1.</title>
        <authorList>
            <person name="Watanabe M."/>
            <person name="Kojima H."/>
            <person name="Fukui M."/>
        </authorList>
    </citation>
    <scope>NUCLEOTIDE SEQUENCE [LARGE SCALE GENOMIC DNA]</scope>
    <source>
        <strain evidence="4">skLN1</strain>
    </source>
</reference>
<keyword evidence="4" id="KW-1185">Reference proteome</keyword>
<organism evidence="3 4">
    <name type="scientific">Effusibacillus lacus</name>
    <dbReference type="NCBI Taxonomy" id="1348429"/>
    <lineage>
        <taxon>Bacteria</taxon>
        <taxon>Bacillati</taxon>
        <taxon>Bacillota</taxon>
        <taxon>Bacilli</taxon>
        <taxon>Bacillales</taxon>
        <taxon>Alicyclobacillaceae</taxon>
        <taxon>Effusibacillus</taxon>
    </lineage>
</organism>
<dbReference type="OrthoDB" id="5291587at2"/>
<dbReference type="InterPro" id="IPR011335">
    <property type="entry name" value="Restrct_endonuc-II-like"/>
</dbReference>
<name>A0A292YHY9_9BACL</name>
<sequence length="275" mass="32111">MAKRKRESTWQQIERRIKEGRGEGVGRDYKPWLYIQDVPSTGRASRIFGWTCGRIHHLMSDLERDYFYILEWAEDVSDIREQFPLLPLEETLSIADELGIRHPMDPKTNEPVVLTTDFLITFRNRNVARTIKPHEELEKDRTLEKFEIERRYWQKRNIEWGIVTDLDIPENIVRNIEWFHKEYQNDDVSHLGVFTVSSIERIVHEQLENGTTLAKATSFCDEKLGLEAGTALAMIKHFLAIKRWRVDMSVRINPGKPLSNITIVNSTGMDFALGG</sequence>
<dbReference type="InterPro" id="IPR036388">
    <property type="entry name" value="WH-like_DNA-bd_sf"/>
</dbReference>
<proteinExistence type="predicted"/>
<evidence type="ECO:0000259" key="1">
    <source>
        <dbReference type="Pfam" id="PF08721"/>
    </source>
</evidence>
<dbReference type="AlphaFoldDB" id="A0A292YHY9"/>
<dbReference type="InterPro" id="IPR014833">
    <property type="entry name" value="TnsA_N"/>
</dbReference>
<dbReference type="GO" id="GO:0003676">
    <property type="term" value="F:nucleic acid binding"/>
    <property type="evidence" value="ECO:0007669"/>
    <property type="project" value="InterPro"/>
</dbReference>
<gene>
    <name evidence="3" type="ORF">EFBL_0028</name>
</gene>
<dbReference type="RefSeq" id="WP_096180093.1">
    <property type="nucleotide sequence ID" value="NZ_BDUF01000002.1"/>
</dbReference>
<evidence type="ECO:0000259" key="2">
    <source>
        <dbReference type="Pfam" id="PF08722"/>
    </source>
</evidence>
<feature type="domain" description="TnsA endonuclease C-terminal" evidence="1">
    <location>
        <begin position="167"/>
        <end position="248"/>
    </location>
</feature>
<feature type="domain" description="TnsA endonuclease N-terminal" evidence="2">
    <location>
        <begin position="74"/>
        <end position="165"/>
    </location>
</feature>
<dbReference type="Pfam" id="PF08722">
    <property type="entry name" value="Tn7_TnsA-like_N"/>
    <property type="match status" value="1"/>
</dbReference>
<dbReference type="Gene3D" id="3.40.1350.10">
    <property type="match status" value="1"/>
</dbReference>
<evidence type="ECO:0000313" key="4">
    <source>
        <dbReference type="Proteomes" id="UP000217785"/>
    </source>
</evidence>
<dbReference type="EMBL" id="BDUF01000002">
    <property type="protein sequence ID" value="GAX88419.1"/>
    <property type="molecule type" value="Genomic_DNA"/>
</dbReference>
<dbReference type="InterPro" id="IPR011856">
    <property type="entry name" value="tRNA_endonuc-like_dom_sf"/>
</dbReference>
<evidence type="ECO:0000313" key="3">
    <source>
        <dbReference type="EMBL" id="GAX88419.1"/>
    </source>
</evidence>
<dbReference type="Gene3D" id="1.10.10.10">
    <property type="entry name" value="Winged helix-like DNA-binding domain superfamily/Winged helix DNA-binding domain"/>
    <property type="match status" value="1"/>
</dbReference>
<accession>A0A292YHY9</accession>
<protein>
    <submittedName>
        <fullName evidence="3">Transposase</fullName>
    </submittedName>
</protein>
<dbReference type="CDD" id="cd22362">
    <property type="entry name" value="TnsA_endonuclease-like"/>
    <property type="match status" value="1"/>
</dbReference>
<dbReference type="Pfam" id="PF08721">
    <property type="entry name" value="Tn7_Tnp_TnsA_C"/>
    <property type="match status" value="1"/>
</dbReference>
<dbReference type="InterPro" id="IPR014832">
    <property type="entry name" value="TnsA_C"/>
</dbReference>